<dbReference type="RefSeq" id="WP_409097564.1">
    <property type="nucleotide sequence ID" value="NZ_JBJVNE010000001.1"/>
</dbReference>
<evidence type="ECO:0000313" key="2">
    <source>
        <dbReference type="EMBL" id="MFM9644903.1"/>
    </source>
</evidence>
<reference evidence="2 3" key="1">
    <citation type="submission" date="2024-12" db="EMBL/GenBank/DDBJ databases">
        <title>Forecasting of Potato common scab and diversities of Pathogenic streptomyces spp. in china.</title>
        <authorList>
            <person name="Handique U."/>
            <person name="Wu J."/>
        </authorList>
    </citation>
    <scope>NUCLEOTIDE SEQUENCE [LARGE SCALE GENOMIC DNA]</scope>
    <source>
        <strain evidence="2 3">ZRIMU1585</strain>
    </source>
</reference>
<proteinExistence type="predicted"/>
<feature type="chain" id="PRO_5046560399" description="DUF3558 domain-containing protein" evidence="1">
    <location>
        <begin position="30"/>
        <end position="229"/>
    </location>
</feature>
<protein>
    <recommendedName>
        <fullName evidence="4">DUF3558 domain-containing protein</fullName>
    </recommendedName>
</protein>
<accession>A0ABW9IB92</accession>
<keyword evidence="1" id="KW-0732">Signal</keyword>
<comment type="caution">
    <text evidence="2">The sequence shown here is derived from an EMBL/GenBank/DDBJ whole genome shotgun (WGS) entry which is preliminary data.</text>
</comment>
<evidence type="ECO:0000313" key="3">
    <source>
        <dbReference type="Proteomes" id="UP001631993"/>
    </source>
</evidence>
<evidence type="ECO:0000256" key="1">
    <source>
        <dbReference type="SAM" id="SignalP"/>
    </source>
</evidence>
<name>A0ABW9IB92_STRGJ</name>
<dbReference type="Proteomes" id="UP001631993">
    <property type="component" value="Unassembled WGS sequence"/>
</dbReference>
<sequence>MRIVINRRPVRVGLLAAAVAGLLCLGATGCGGDGDEGGLPKDYKVVAGTQLCGGRAMSAEASRALKVITGQSRFEASGEEYTVAQAAADLVAAFGDPRVYRGDACRVYTPTGTPDFDLRITWRRVDGPPTGTPAPDFTVLDMGERTLAAANRAYVQFACRSDKLAGSSTAAHVAVGVEHWGMPKEPEGDVEALKDAYATVAHSFSLAMAEELRCEKNGGLPARPVLDPA</sequence>
<feature type="signal peptide" evidence="1">
    <location>
        <begin position="1"/>
        <end position="29"/>
    </location>
</feature>
<dbReference type="PROSITE" id="PS51257">
    <property type="entry name" value="PROKAR_LIPOPROTEIN"/>
    <property type="match status" value="1"/>
</dbReference>
<keyword evidence="3" id="KW-1185">Reference proteome</keyword>
<dbReference type="EMBL" id="JBJVNE010000001">
    <property type="protein sequence ID" value="MFM9644903.1"/>
    <property type="molecule type" value="Genomic_DNA"/>
</dbReference>
<evidence type="ECO:0008006" key="4">
    <source>
        <dbReference type="Google" id="ProtNLM"/>
    </source>
</evidence>
<gene>
    <name evidence="2" type="ORF">ACKI1S_01945</name>
</gene>
<organism evidence="2 3">
    <name type="scientific">Streptomyces galilaeus</name>
    <dbReference type="NCBI Taxonomy" id="33899"/>
    <lineage>
        <taxon>Bacteria</taxon>
        <taxon>Bacillati</taxon>
        <taxon>Actinomycetota</taxon>
        <taxon>Actinomycetes</taxon>
        <taxon>Kitasatosporales</taxon>
        <taxon>Streptomycetaceae</taxon>
        <taxon>Streptomyces</taxon>
    </lineage>
</organism>